<dbReference type="PROSITE" id="PS50800">
    <property type="entry name" value="SAP"/>
    <property type="match status" value="1"/>
</dbReference>
<dbReference type="GO" id="GO:0008270">
    <property type="term" value="F:zinc ion binding"/>
    <property type="evidence" value="ECO:0007669"/>
    <property type="project" value="UniProtKB-KW"/>
</dbReference>
<dbReference type="Gene3D" id="1.10.720.30">
    <property type="entry name" value="SAP domain"/>
    <property type="match status" value="1"/>
</dbReference>
<dbReference type="SUPFAM" id="SSF68906">
    <property type="entry name" value="SAP domain"/>
    <property type="match status" value="1"/>
</dbReference>
<dbReference type="PANTHER" id="PTHR46551">
    <property type="entry name" value="SAP DOMAIN-CONTAINING RIBONUCLEOPROTEIN"/>
    <property type="match status" value="1"/>
</dbReference>
<name>C1MKC6_MICPC</name>
<sequence>MSQLAAYKKMKVQELRDACEEKGLDATGLKAVLLERLEKSLASDADADADAAGGDDDAPAENDDDLEDVPDDDAPAAAATAGDDDLVDPDDAPATENPASAGAPATNAGANDAAGVSLEPKTKVAQTPERLAATEAARAALVAAIEEDIEKRKHRAERFGMPFVLSELDETRLRCAKEGKPMPGSAEEAATRREAKARGRAERKQKKRESGGRGQGQGQGQGQGGAGAEAKAKAKGDACRNCGKKGHWARDCWAPGGGKEGQGGGRGGEKRSKPETAPDRATGDDAERKKARAERFGTGETLRALDPEFEAKLAARAARFAEDAP</sequence>
<protein>
    <submittedName>
        <fullName evidence="7">Predicted protein</fullName>
    </submittedName>
</protein>
<evidence type="ECO:0000259" key="6">
    <source>
        <dbReference type="PROSITE" id="PS50800"/>
    </source>
</evidence>
<evidence type="ECO:0000256" key="2">
    <source>
        <dbReference type="ARBA" id="ARBA00046328"/>
    </source>
</evidence>
<feature type="compositionally biased region" description="Basic and acidic residues" evidence="4">
    <location>
        <begin position="189"/>
        <end position="202"/>
    </location>
</feature>
<organism evidence="8">
    <name type="scientific">Micromonas pusilla (strain CCMP1545)</name>
    <name type="common">Picoplanktonic green alga</name>
    <dbReference type="NCBI Taxonomy" id="564608"/>
    <lineage>
        <taxon>Eukaryota</taxon>
        <taxon>Viridiplantae</taxon>
        <taxon>Chlorophyta</taxon>
        <taxon>Mamiellophyceae</taxon>
        <taxon>Mamiellales</taxon>
        <taxon>Mamiellaceae</taxon>
        <taxon>Micromonas</taxon>
    </lineage>
</organism>
<dbReference type="Proteomes" id="UP000001876">
    <property type="component" value="Unassembled WGS sequence"/>
</dbReference>
<proteinExistence type="inferred from homology"/>
<evidence type="ECO:0000256" key="3">
    <source>
        <dbReference type="PROSITE-ProRule" id="PRU00047"/>
    </source>
</evidence>
<evidence type="ECO:0000313" key="8">
    <source>
        <dbReference type="Proteomes" id="UP000001876"/>
    </source>
</evidence>
<comment type="similarity">
    <text evidence="2">Belongs to the SAP domain-containing ribonucleoprotein family.</text>
</comment>
<keyword evidence="3" id="KW-0863">Zinc-finger</keyword>
<reference evidence="7 8" key="1">
    <citation type="journal article" date="2009" name="Science">
        <title>Green evolution and dynamic adaptations revealed by genomes of the marine picoeukaryotes Micromonas.</title>
        <authorList>
            <person name="Worden A.Z."/>
            <person name="Lee J.H."/>
            <person name="Mock T."/>
            <person name="Rouze P."/>
            <person name="Simmons M.P."/>
            <person name="Aerts A.L."/>
            <person name="Allen A.E."/>
            <person name="Cuvelier M.L."/>
            <person name="Derelle E."/>
            <person name="Everett M.V."/>
            <person name="Foulon E."/>
            <person name="Grimwood J."/>
            <person name="Gundlach H."/>
            <person name="Henrissat B."/>
            <person name="Napoli C."/>
            <person name="McDonald S.M."/>
            <person name="Parker M.S."/>
            <person name="Rombauts S."/>
            <person name="Salamov A."/>
            <person name="Von Dassow P."/>
            <person name="Badger J.H."/>
            <person name="Coutinho P.M."/>
            <person name="Demir E."/>
            <person name="Dubchak I."/>
            <person name="Gentemann C."/>
            <person name="Eikrem W."/>
            <person name="Gready J.E."/>
            <person name="John U."/>
            <person name="Lanier W."/>
            <person name="Lindquist E.A."/>
            <person name="Lucas S."/>
            <person name="Mayer K.F."/>
            <person name="Moreau H."/>
            <person name="Not F."/>
            <person name="Otillar R."/>
            <person name="Panaud O."/>
            <person name="Pangilinan J."/>
            <person name="Paulsen I."/>
            <person name="Piegu B."/>
            <person name="Poliakov A."/>
            <person name="Robbens S."/>
            <person name="Schmutz J."/>
            <person name="Toulza E."/>
            <person name="Wyss T."/>
            <person name="Zelensky A."/>
            <person name="Zhou K."/>
            <person name="Armbrust E.V."/>
            <person name="Bhattacharya D."/>
            <person name="Goodenough U.W."/>
            <person name="Van de Peer Y."/>
            <person name="Grigoriev I.V."/>
        </authorList>
    </citation>
    <scope>NUCLEOTIDE SEQUENCE [LARGE SCALE GENOMIC DNA]</scope>
    <source>
        <strain evidence="7 8">CCMP1545</strain>
    </source>
</reference>
<feature type="domain" description="SAP" evidence="6">
    <location>
        <begin position="7"/>
        <end position="41"/>
    </location>
</feature>
<dbReference type="AlphaFoldDB" id="C1MKC6"/>
<dbReference type="Gene3D" id="4.10.60.10">
    <property type="entry name" value="Zinc finger, CCHC-type"/>
    <property type="match status" value="1"/>
</dbReference>
<dbReference type="OMA" id="YKKMKVQ"/>
<dbReference type="SMART" id="SM00343">
    <property type="entry name" value="ZnF_C2HC"/>
    <property type="match status" value="1"/>
</dbReference>
<dbReference type="InterPro" id="IPR036361">
    <property type="entry name" value="SAP_dom_sf"/>
</dbReference>
<dbReference type="STRING" id="564608.C1MKC6"/>
<evidence type="ECO:0000313" key="7">
    <source>
        <dbReference type="EMBL" id="EEH59347.1"/>
    </source>
</evidence>
<dbReference type="eggNOG" id="ENOG502SCI5">
    <property type="taxonomic scope" value="Eukaryota"/>
</dbReference>
<feature type="compositionally biased region" description="Gly residues" evidence="4">
    <location>
        <begin position="212"/>
        <end position="227"/>
    </location>
</feature>
<feature type="compositionally biased region" description="Gly residues" evidence="4">
    <location>
        <begin position="255"/>
        <end position="266"/>
    </location>
</feature>
<dbReference type="InterPro" id="IPR052240">
    <property type="entry name" value="SAP_domain_ribonucleoprotein"/>
</dbReference>
<keyword evidence="3" id="KW-0862">Zinc</keyword>
<dbReference type="GO" id="GO:0016973">
    <property type="term" value="P:poly(A)+ mRNA export from nucleus"/>
    <property type="evidence" value="ECO:0007669"/>
    <property type="project" value="TreeGrafter"/>
</dbReference>
<dbReference type="EMBL" id="GG663736">
    <property type="protein sequence ID" value="EEH59347.1"/>
    <property type="molecule type" value="Genomic_DNA"/>
</dbReference>
<dbReference type="InterPro" id="IPR001878">
    <property type="entry name" value="Znf_CCHC"/>
</dbReference>
<feature type="compositionally biased region" description="Acidic residues" evidence="4">
    <location>
        <begin position="45"/>
        <end position="74"/>
    </location>
</feature>
<dbReference type="Pfam" id="PF00098">
    <property type="entry name" value="zf-CCHC"/>
    <property type="match status" value="1"/>
</dbReference>
<keyword evidence="1" id="KW-0597">Phosphoprotein</keyword>
<dbReference type="OrthoDB" id="5837849at2759"/>
<keyword evidence="8" id="KW-1185">Reference proteome</keyword>
<dbReference type="InterPro" id="IPR003034">
    <property type="entry name" value="SAP_dom"/>
</dbReference>
<dbReference type="InterPro" id="IPR036875">
    <property type="entry name" value="Znf_CCHC_sf"/>
</dbReference>
<feature type="compositionally biased region" description="Basic and acidic residues" evidence="4">
    <location>
        <begin position="267"/>
        <end position="303"/>
    </location>
</feature>
<dbReference type="GeneID" id="9681941"/>
<evidence type="ECO:0000256" key="4">
    <source>
        <dbReference type="SAM" id="MobiDB-lite"/>
    </source>
</evidence>
<keyword evidence="3" id="KW-0479">Metal-binding</keyword>
<dbReference type="Pfam" id="PF18592">
    <property type="entry name" value="Tho1_MOS11_C"/>
    <property type="match status" value="1"/>
</dbReference>
<dbReference type="PROSITE" id="PS50158">
    <property type="entry name" value="ZF_CCHC"/>
    <property type="match status" value="1"/>
</dbReference>
<accession>C1MKC6</accession>
<dbReference type="GO" id="GO:0003676">
    <property type="term" value="F:nucleic acid binding"/>
    <property type="evidence" value="ECO:0007669"/>
    <property type="project" value="InterPro"/>
</dbReference>
<dbReference type="PANTHER" id="PTHR46551:SF1">
    <property type="entry name" value="SAP DOMAIN-CONTAINING RIBONUCLEOPROTEIN"/>
    <property type="match status" value="1"/>
</dbReference>
<dbReference type="InterPro" id="IPR040746">
    <property type="entry name" value="THO1_MOS11_C"/>
</dbReference>
<feature type="region of interest" description="Disordered" evidence="4">
    <location>
        <begin position="44"/>
        <end position="130"/>
    </location>
</feature>
<feature type="region of interest" description="Disordered" evidence="4">
    <location>
        <begin position="174"/>
        <end position="303"/>
    </location>
</feature>
<evidence type="ECO:0000259" key="5">
    <source>
        <dbReference type="PROSITE" id="PS50158"/>
    </source>
</evidence>
<dbReference type="KEGG" id="mpp:MICPUCDRAFT_55285"/>
<feature type="domain" description="CCHC-type" evidence="5">
    <location>
        <begin position="239"/>
        <end position="252"/>
    </location>
</feature>
<gene>
    <name evidence="7" type="ORF">MICPUCDRAFT_55285</name>
</gene>
<dbReference type="SUPFAM" id="SSF57756">
    <property type="entry name" value="Retrovirus zinc finger-like domains"/>
    <property type="match status" value="1"/>
</dbReference>
<dbReference type="Pfam" id="PF02037">
    <property type="entry name" value="SAP"/>
    <property type="match status" value="1"/>
</dbReference>
<evidence type="ECO:0000256" key="1">
    <source>
        <dbReference type="ARBA" id="ARBA00022553"/>
    </source>
</evidence>
<feature type="compositionally biased region" description="Low complexity" evidence="4">
    <location>
        <begin position="94"/>
        <end position="115"/>
    </location>
</feature>
<dbReference type="GO" id="GO:0005634">
    <property type="term" value="C:nucleus"/>
    <property type="evidence" value="ECO:0007669"/>
    <property type="project" value="TreeGrafter"/>
</dbReference>
<dbReference type="SMART" id="SM00513">
    <property type="entry name" value="SAP"/>
    <property type="match status" value="1"/>
</dbReference>
<dbReference type="RefSeq" id="XP_003055971.1">
    <property type="nucleotide sequence ID" value="XM_003055925.1"/>
</dbReference>
<feature type="compositionally biased region" description="Acidic residues" evidence="4">
    <location>
        <begin position="82"/>
        <end position="93"/>
    </location>
</feature>